<proteinExistence type="predicted"/>
<evidence type="ECO:0000313" key="3">
    <source>
        <dbReference type="Proteomes" id="UP001066276"/>
    </source>
</evidence>
<dbReference type="Proteomes" id="UP001066276">
    <property type="component" value="Chromosome 1_2"/>
</dbReference>
<sequence length="87" mass="9823">MGRYHTTCQKRAVSRWAMARMQAQLGARSPPWRQPAPSPHPEPPPPRDEIGSRRSRPDLQLHTPPGEGTLEGSWRAGARCEPFFLLI</sequence>
<evidence type="ECO:0000256" key="1">
    <source>
        <dbReference type="SAM" id="MobiDB-lite"/>
    </source>
</evidence>
<reference evidence="2" key="1">
    <citation type="journal article" date="2022" name="bioRxiv">
        <title>Sequencing and chromosome-scale assembly of the giantPleurodeles waltlgenome.</title>
        <authorList>
            <person name="Brown T."/>
            <person name="Elewa A."/>
            <person name="Iarovenko S."/>
            <person name="Subramanian E."/>
            <person name="Araus A.J."/>
            <person name="Petzold A."/>
            <person name="Susuki M."/>
            <person name="Suzuki K.-i.T."/>
            <person name="Hayashi T."/>
            <person name="Toyoda A."/>
            <person name="Oliveira C."/>
            <person name="Osipova E."/>
            <person name="Leigh N.D."/>
            <person name="Simon A."/>
            <person name="Yun M.H."/>
        </authorList>
    </citation>
    <scope>NUCLEOTIDE SEQUENCE</scope>
    <source>
        <strain evidence="2">20211129_DDA</strain>
        <tissue evidence="2">Liver</tissue>
    </source>
</reference>
<protein>
    <submittedName>
        <fullName evidence="2">Uncharacterized protein</fullName>
    </submittedName>
</protein>
<organism evidence="2 3">
    <name type="scientific">Pleurodeles waltl</name>
    <name type="common">Iberian ribbed newt</name>
    <dbReference type="NCBI Taxonomy" id="8319"/>
    <lineage>
        <taxon>Eukaryota</taxon>
        <taxon>Metazoa</taxon>
        <taxon>Chordata</taxon>
        <taxon>Craniata</taxon>
        <taxon>Vertebrata</taxon>
        <taxon>Euteleostomi</taxon>
        <taxon>Amphibia</taxon>
        <taxon>Batrachia</taxon>
        <taxon>Caudata</taxon>
        <taxon>Salamandroidea</taxon>
        <taxon>Salamandridae</taxon>
        <taxon>Pleurodelinae</taxon>
        <taxon>Pleurodeles</taxon>
    </lineage>
</organism>
<keyword evidence="3" id="KW-1185">Reference proteome</keyword>
<feature type="compositionally biased region" description="Pro residues" evidence="1">
    <location>
        <begin position="32"/>
        <end position="44"/>
    </location>
</feature>
<accession>A0AAV7W931</accession>
<feature type="region of interest" description="Disordered" evidence="1">
    <location>
        <begin position="22"/>
        <end position="74"/>
    </location>
</feature>
<dbReference type="EMBL" id="JANPWB010000002">
    <property type="protein sequence ID" value="KAJ1208614.1"/>
    <property type="molecule type" value="Genomic_DNA"/>
</dbReference>
<comment type="caution">
    <text evidence="2">The sequence shown here is derived from an EMBL/GenBank/DDBJ whole genome shotgun (WGS) entry which is preliminary data.</text>
</comment>
<name>A0AAV7W931_PLEWA</name>
<gene>
    <name evidence="2" type="ORF">NDU88_003997</name>
</gene>
<feature type="compositionally biased region" description="Basic and acidic residues" evidence="1">
    <location>
        <begin position="45"/>
        <end position="59"/>
    </location>
</feature>
<evidence type="ECO:0000313" key="2">
    <source>
        <dbReference type="EMBL" id="KAJ1208614.1"/>
    </source>
</evidence>
<dbReference type="AlphaFoldDB" id="A0AAV7W931"/>